<dbReference type="PANTHER" id="PTHR43201:SF5">
    <property type="entry name" value="MEDIUM-CHAIN ACYL-COA LIGASE ACSF2, MITOCHONDRIAL"/>
    <property type="match status" value="1"/>
</dbReference>
<evidence type="ECO:0000313" key="5">
    <source>
        <dbReference type="EMBL" id="MBN8661226.1"/>
    </source>
</evidence>
<protein>
    <submittedName>
        <fullName evidence="5">AMP-binding protein</fullName>
    </submittedName>
</protein>
<dbReference type="InterPro" id="IPR025110">
    <property type="entry name" value="AMP-bd_C"/>
</dbReference>
<dbReference type="SUPFAM" id="SSF56801">
    <property type="entry name" value="Acetyl-CoA synthetase-like"/>
    <property type="match status" value="1"/>
</dbReference>
<feature type="domain" description="AMP-dependent synthetase/ligase" evidence="3">
    <location>
        <begin position="16"/>
        <end position="380"/>
    </location>
</feature>
<dbReference type="Gene3D" id="3.30.300.30">
    <property type="match status" value="1"/>
</dbReference>
<dbReference type="GO" id="GO:0031956">
    <property type="term" value="F:medium-chain fatty acid-CoA ligase activity"/>
    <property type="evidence" value="ECO:0007669"/>
    <property type="project" value="TreeGrafter"/>
</dbReference>
<dbReference type="EMBL" id="JAFLCK010000017">
    <property type="protein sequence ID" value="MBN8661226.1"/>
    <property type="molecule type" value="Genomic_DNA"/>
</dbReference>
<dbReference type="InterPro" id="IPR045851">
    <property type="entry name" value="AMP-bd_C_sf"/>
</dbReference>
<dbReference type="FunFam" id="3.30.300.30:FF:000008">
    <property type="entry name" value="2,3-dihydroxybenzoate-AMP ligase"/>
    <property type="match status" value="1"/>
</dbReference>
<reference evidence="5" key="1">
    <citation type="submission" date="2021-02" db="EMBL/GenBank/DDBJ databases">
        <title>Genome-Resolved Metagenomics of a Microbial Community Performing Photosynthetic Biological Nutrient Removal.</title>
        <authorList>
            <person name="Mcdaniel E.A."/>
        </authorList>
    </citation>
    <scope>NUCLEOTIDE SEQUENCE</scope>
    <source>
        <strain evidence="5">UWPOB_OBS1</strain>
    </source>
</reference>
<comment type="caution">
    <text evidence="5">The sequence shown here is derived from an EMBL/GenBank/DDBJ whole genome shotgun (WGS) entry which is preliminary data.</text>
</comment>
<evidence type="ECO:0000313" key="6">
    <source>
        <dbReference type="Proteomes" id="UP000664277"/>
    </source>
</evidence>
<keyword evidence="2" id="KW-0436">Ligase</keyword>
<dbReference type="InterPro" id="IPR000873">
    <property type="entry name" value="AMP-dep_synth/lig_dom"/>
</dbReference>
<dbReference type="InterPro" id="IPR020845">
    <property type="entry name" value="AMP-binding_CS"/>
</dbReference>
<gene>
    <name evidence="5" type="ORF">J0M35_12740</name>
</gene>
<comment type="similarity">
    <text evidence="1">Belongs to the ATP-dependent AMP-binding enzyme family.</text>
</comment>
<sequence length="512" mass="56297">MSQLKQSPLFKLFLDACCKHPQKTFLVFGSHSFSYSDIQRKVSQLSEKLAQVGLRQGDRVAIYLFNSPEFVVSFLALNCLGITVVPVNPLLKEEEIEHILSDSQARALLAHRETKITKLAQPHLALNLDLKLEPDLELNLFRFDSLQSADQESSDQESSEQDLDSTAALIVYTSGTTGKPKGAVLSYANVAFTIESYPHRFCLKQDDMLLGVLPLCHLYGLLVVLAGALKAGCGIVLMKQFDAAEAILLLRSEAVSVLPAVPTMHQFILMELDKEGKESRLESLRLCTTGGAAMPRDLLVALKERLRVPVLEGYALTETTVIATLNPEGDARLGSVGTAFPGIEIAIEKDGIRSSRSFGDGESEVGEILLKGACIMKGYFNNAAATAEVIKDGWFYTGDLGYLDADGYLYIVGRSKELIVRGGMNIYPREIEEVLLRLPAIAECAVVGVPDRYMGERVKAFIVLKSGACLTEDEIKSFCKIHLADYKMPRAIEFLDKLPRNSTGKVLKRLLC</sequence>
<dbReference type="InterPro" id="IPR042099">
    <property type="entry name" value="ANL_N_sf"/>
</dbReference>
<organism evidence="5 6">
    <name type="scientific">Candidatus Obscuribacter phosphatis</name>
    <dbReference type="NCBI Taxonomy" id="1906157"/>
    <lineage>
        <taxon>Bacteria</taxon>
        <taxon>Bacillati</taxon>
        <taxon>Candidatus Melainabacteria</taxon>
        <taxon>Candidatus Obscuribacterales</taxon>
        <taxon>Candidatus Obscuribacteraceae</taxon>
        <taxon>Candidatus Obscuribacter</taxon>
    </lineage>
</organism>
<evidence type="ECO:0000259" key="3">
    <source>
        <dbReference type="Pfam" id="PF00501"/>
    </source>
</evidence>
<evidence type="ECO:0000256" key="1">
    <source>
        <dbReference type="ARBA" id="ARBA00006432"/>
    </source>
</evidence>
<dbReference type="Pfam" id="PF00501">
    <property type="entry name" value="AMP-binding"/>
    <property type="match status" value="1"/>
</dbReference>
<evidence type="ECO:0000259" key="4">
    <source>
        <dbReference type="Pfam" id="PF13193"/>
    </source>
</evidence>
<name>A0A8J7PDL5_9BACT</name>
<dbReference type="Pfam" id="PF13193">
    <property type="entry name" value="AMP-binding_C"/>
    <property type="match status" value="1"/>
</dbReference>
<dbReference type="Proteomes" id="UP000664277">
    <property type="component" value="Unassembled WGS sequence"/>
</dbReference>
<dbReference type="AlphaFoldDB" id="A0A8J7PDL5"/>
<dbReference type="GO" id="GO:0006631">
    <property type="term" value="P:fatty acid metabolic process"/>
    <property type="evidence" value="ECO:0007669"/>
    <property type="project" value="TreeGrafter"/>
</dbReference>
<evidence type="ECO:0000256" key="2">
    <source>
        <dbReference type="ARBA" id="ARBA00022598"/>
    </source>
</evidence>
<dbReference type="PROSITE" id="PS00455">
    <property type="entry name" value="AMP_BINDING"/>
    <property type="match status" value="1"/>
</dbReference>
<feature type="domain" description="AMP-binding enzyme C-terminal" evidence="4">
    <location>
        <begin position="430"/>
        <end position="505"/>
    </location>
</feature>
<dbReference type="Gene3D" id="3.40.50.12780">
    <property type="entry name" value="N-terminal domain of ligase-like"/>
    <property type="match status" value="1"/>
</dbReference>
<accession>A0A8J7PDL5</accession>
<proteinExistence type="inferred from homology"/>
<dbReference type="PANTHER" id="PTHR43201">
    <property type="entry name" value="ACYL-COA SYNTHETASE"/>
    <property type="match status" value="1"/>
</dbReference>